<evidence type="ECO:0000256" key="3">
    <source>
        <dbReference type="ARBA" id="ARBA00023163"/>
    </source>
</evidence>
<keyword evidence="8" id="KW-1185">Reference proteome</keyword>
<feature type="DNA-binding region" description="H-T-H motif" evidence="4">
    <location>
        <begin position="53"/>
        <end position="72"/>
    </location>
</feature>
<dbReference type="PANTHER" id="PTHR30055:SF220">
    <property type="entry name" value="TETR-FAMILY REGULATORY PROTEIN"/>
    <property type="match status" value="1"/>
</dbReference>
<evidence type="ECO:0000256" key="4">
    <source>
        <dbReference type="PROSITE-ProRule" id="PRU00335"/>
    </source>
</evidence>
<feature type="region of interest" description="Disordered" evidence="5">
    <location>
        <begin position="1"/>
        <end position="24"/>
    </location>
</feature>
<feature type="domain" description="HTH tetR-type" evidence="6">
    <location>
        <begin position="30"/>
        <end position="90"/>
    </location>
</feature>
<name>A0A940RTY1_9ACTN</name>
<reference evidence="7" key="1">
    <citation type="submission" date="2021-03" db="EMBL/GenBank/DDBJ databases">
        <title>Whole genome sequence of Streptomyces bomunensis MMS17-BM035.</title>
        <authorList>
            <person name="Lee J.H."/>
        </authorList>
    </citation>
    <scope>NUCLEOTIDE SEQUENCE</scope>
    <source>
        <strain evidence="7">MMS17-BM035</strain>
    </source>
</reference>
<dbReference type="Pfam" id="PF00440">
    <property type="entry name" value="TetR_N"/>
    <property type="match status" value="1"/>
</dbReference>
<dbReference type="GO" id="GO:0000976">
    <property type="term" value="F:transcription cis-regulatory region binding"/>
    <property type="evidence" value="ECO:0007669"/>
    <property type="project" value="TreeGrafter"/>
</dbReference>
<accession>A0A940RTY1</accession>
<dbReference type="SUPFAM" id="SSF48498">
    <property type="entry name" value="Tetracyclin repressor-like, C-terminal domain"/>
    <property type="match status" value="1"/>
</dbReference>
<dbReference type="AlphaFoldDB" id="A0A940RTY1"/>
<dbReference type="InterPro" id="IPR050109">
    <property type="entry name" value="HTH-type_TetR-like_transc_reg"/>
</dbReference>
<evidence type="ECO:0000313" key="7">
    <source>
        <dbReference type="EMBL" id="MBP0457372.1"/>
    </source>
</evidence>
<evidence type="ECO:0000256" key="1">
    <source>
        <dbReference type="ARBA" id="ARBA00023015"/>
    </source>
</evidence>
<evidence type="ECO:0000313" key="8">
    <source>
        <dbReference type="Proteomes" id="UP000670475"/>
    </source>
</evidence>
<dbReference type="PANTHER" id="PTHR30055">
    <property type="entry name" value="HTH-TYPE TRANSCRIPTIONAL REGULATOR RUTR"/>
    <property type="match status" value="1"/>
</dbReference>
<dbReference type="EMBL" id="JAGIQL010000020">
    <property type="protein sequence ID" value="MBP0457372.1"/>
    <property type="molecule type" value="Genomic_DNA"/>
</dbReference>
<dbReference type="GO" id="GO:0003700">
    <property type="term" value="F:DNA-binding transcription factor activity"/>
    <property type="evidence" value="ECO:0007669"/>
    <property type="project" value="TreeGrafter"/>
</dbReference>
<evidence type="ECO:0000259" key="6">
    <source>
        <dbReference type="PROSITE" id="PS50977"/>
    </source>
</evidence>
<proteinExistence type="predicted"/>
<protein>
    <submittedName>
        <fullName evidence="7">TetR/AcrR family transcriptional regulator</fullName>
    </submittedName>
</protein>
<gene>
    <name evidence="7" type="ORF">JFN87_07645</name>
</gene>
<keyword evidence="3" id="KW-0804">Transcription</keyword>
<dbReference type="InterPro" id="IPR009057">
    <property type="entry name" value="Homeodomain-like_sf"/>
</dbReference>
<keyword evidence="1" id="KW-0805">Transcription regulation</keyword>
<dbReference type="InterPro" id="IPR001647">
    <property type="entry name" value="HTH_TetR"/>
</dbReference>
<dbReference type="InterPro" id="IPR036271">
    <property type="entry name" value="Tet_transcr_reg_TetR-rel_C_sf"/>
</dbReference>
<evidence type="ECO:0000256" key="2">
    <source>
        <dbReference type="ARBA" id="ARBA00023125"/>
    </source>
</evidence>
<dbReference type="Gene3D" id="1.10.357.10">
    <property type="entry name" value="Tetracycline Repressor, domain 2"/>
    <property type="match status" value="1"/>
</dbReference>
<sequence>MAGERGETGRAGAAGRAGATGRTGVRPARGQLRAALVAESFALLSESGLAGFSVAELARRLGVSAAAPYRHFRDRDELLAVVATQAAHELTGSLRDAAEAAGGDPVDRLAAAVGAYVRYVGARGAGLDVVYARELRHLRDGELAGAGRELMALLLDLTRDAGHTDPARALAVLEQLFALAHGYTALDTGGLLSHSRLSDEETAERAARAAAALVRGNAM</sequence>
<evidence type="ECO:0000256" key="5">
    <source>
        <dbReference type="SAM" id="MobiDB-lite"/>
    </source>
</evidence>
<dbReference type="PRINTS" id="PR00455">
    <property type="entry name" value="HTHTETR"/>
</dbReference>
<dbReference type="RefSeq" id="WP_209339140.1">
    <property type="nucleotide sequence ID" value="NZ_JAGIQL010000020.1"/>
</dbReference>
<keyword evidence="2 4" id="KW-0238">DNA-binding</keyword>
<dbReference type="Pfam" id="PF13305">
    <property type="entry name" value="TetR_C_33"/>
    <property type="match status" value="1"/>
</dbReference>
<dbReference type="PROSITE" id="PS50977">
    <property type="entry name" value="HTH_TETR_2"/>
    <property type="match status" value="1"/>
</dbReference>
<feature type="compositionally biased region" description="Low complexity" evidence="5">
    <location>
        <begin position="10"/>
        <end position="24"/>
    </location>
</feature>
<dbReference type="SUPFAM" id="SSF46689">
    <property type="entry name" value="Homeodomain-like"/>
    <property type="match status" value="1"/>
</dbReference>
<comment type="caution">
    <text evidence="7">The sequence shown here is derived from an EMBL/GenBank/DDBJ whole genome shotgun (WGS) entry which is preliminary data.</text>
</comment>
<dbReference type="InterPro" id="IPR025996">
    <property type="entry name" value="MT1864/Rv1816-like_C"/>
</dbReference>
<dbReference type="Proteomes" id="UP000670475">
    <property type="component" value="Unassembled WGS sequence"/>
</dbReference>
<organism evidence="7 8">
    <name type="scientific">Streptomyces montanisoli</name>
    <dbReference type="NCBI Taxonomy" id="2798581"/>
    <lineage>
        <taxon>Bacteria</taxon>
        <taxon>Bacillati</taxon>
        <taxon>Actinomycetota</taxon>
        <taxon>Actinomycetes</taxon>
        <taxon>Kitasatosporales</taxon>
        <taxon>Streptomycetaceae</taxon>
        <taxon>Streptomyces</taxon>
    </lineage>
</organism>